<dbReference type="AlphaFoldDB" id="X8E404"/>
<name>X8E404_MYCXE</name>
<dbReference type="Gene3D" id="3.90.226.10">
    <property type="entry name" value="2-enoyl-CoA Hydratase, Chain A, domain 1"/>
    <property type="match status" value="2"/>
</dbReference>
<dbReference type="SUPFAM" id="SSF52096">
    <property type="entry name" value="ClpP/crotonase"/>
    <property type="match status" value="2"/>
</dbReference>
<dbReference type="Pfam" id="PF00378">
    <property type="entry name" value="ECH_1"/>
    <property type="match status" value="2"/>
</dbReference>
<organism evidence="2">
    <name type="scientific">Mycobacterium xenopi 4042</name>
    <dbReference type="NCBI Taxonomy" id="1299334"/>
    <lineage>
        <taxon>Bacteria</taxon>
        <taxon>Bacillati</taxon>
        <taxon>Actinomycetota</taxon>
        <taxon>Actinomycetes</taxon>
        <taxon>Mycobacteriales</taxon>
        <taxon>Mycobacteriaceae</taxon>
        <taxon>Mycobacterium</taxon>
    </lineage>
</organism>
<accession>X8E404</accession>
<comment type="caution">
    <text evidence="2">The sequence shown here is derived from an EMBL/GenBank/DDBJ whole genome shotgun (WGS) entry which is preliminary data.</text>
</comment>
<gene>
    <name evidence="2" type="ORF">I553_3206</name>
</gene>
<dbReference type="PANTHER" id="PTHR43802">
    <property type="entry name" value="ENOYL-COA HYDRATASE"/>
    <property type="match status" value="1"/>
</dbReference>
<dbReference type="InterPro" id="IPR029045">
    <property type="entry name" value="ClpP/crotonase-like_dom_sf"/>
</dbReference>
<reference evidence="2" key="1">
    <citation type="submission" date="2014-01" db="EMBL/GenBank/DDBJ databases">
        <authorList>
            <person name="Brown-Elliot B."/>
            <person name="Wallace R."/>
            <person name="Lenaerts A."/>
            <person name="Ordway D."/>
            <person name="DeGroote M.A."/>
            <person name="Parker T."/>
            <person name="Sizemore C."/>
            <person name="Tallon L.J."/>
            <person name="Sadzewicz L.K."/>
            <person name="Sengamalay N."/>
            <person name="Fraser C.M."/>
            <person name="Hine E."/>
            <person name="Shefchek K.A."/>
            <person name="Das S.P."/>
            <person name="Tettelin H."/>
        </authorList>
    </citation>
    <scope>NUCLEOTIDE SEQUENCE [LARGE SCALE GENOMIC DNA]</scope>
    <source>
        <strain evidence="2">4042</strain>
    </source>
</reference>
<evidence type="ECO:0000256" key="1">
    <source>
        <dbReference type="ARBA" id="ARBA00005254"/>
    </source>
</evidence>
<dbReference type="EMBL" id="JAOB01000010">
    <property type="protein sequence ID" value="EUA75314.1"/>
    <property type="molecule type" value="Genomic_DNA"/>
</dbReference>
<dbReference type="PATRIC" id="fig|1299334.3.peg.714"/>
<protein>
    <submittedName>
        <fullName evidence="2">Enoyl-CoA hydratase/isomerase family protein</fullName>
    </submittedName>
</protein>
<proteinExistence type="inferred from homology"/>
<evidence type="ECO:0000313" key="2">
    <source>
        <dbReference type="EMBL" id="EUA75314.1"/>
    </source>
</evidence>
<dbReference type="GO" id="GO:0016853">
    <property type="term" value="F:isomerase activity"/>
    <property type="evidence" value="ECO:0007669"/>
    <property type="project" value="UniProtKB-KW"/>
</dbReference>
<dbReference type="CDD" id="cd06558">
    <property type="entry name" value="crotonase-like"/>
    <property type="match status" value="2"/>
</dbReference>
<dbReference type="InterPro" id="IPR001753">
    <property type="entry name" value="Enoyl-CoA_hydra/iso"/>
</dbReference>
<comment type="similarity">
    <text evidence="1">Belongs to the enoyl-CoA hydratase/isomerase family.</text>
</comment>
<dbReference type="PANTHER" id="PTHR43802:SF1">
    <property type="entry name" value="IP11341P-RELATED"/>
    <property type="match status" value="1"/>
</dbReference>
<keyword evidence="2" id="KW-0413">Isomerase</keyword>
<sequence length="534" mass="58753">MPADEGNRMSFDTIKYDVDGHTATITLNRPDALNALSPHMIRELRAAYDTAENDDRVWLLIVTGTGRAFCTGADVKEIPGDGRVIYERPYLSTYEQWEAPQEGTPPFRRMAKPVLAAINGLCCGAGLDWVTTGDIVIASEKATFFDPHVSIGLVAGREVVRLARVLPRSVALRMALMGKHERMGAQRAYELGLVSEIVEHDRLLERAHEIADTVNSNAPLAVRAPGWRSSRAWICRCTRPKISPKRSGNACCAPTMRRRAQGFCRKTTTELAMPMSFKTILLDVDATDRVATITLSRPDQLNAFNRTMCDEMREAWRLVKHDDSVNAVVLRAAGTRAFSAGLDIKTPYGQPENIWNHEDPGEALSPKWQKMWKPVVCAVQGMCTAGAFYFLNESDVVICSADARFFDSHVSAGLVCALEPIGLMRRVGLGETLRIALMGNDERVSAETALRIGLVSEVVPAERLWHRAHEIAATIAAKPPSATQGTVKAIWESLDKPYRAALEQGLIYTRLGNPIGTAELAARGQAPVAEPRVR</sequence>